<name>A0A319DEC7_9EURO</name>
<evidence type="ECO:0000313" key="2">
    <source>
        <dbReference type="EMBL" id="PYH95706.1"/>
    </source>
</evidence>
<dbReference type="Proteomes" id="UP000247810">
    <property type="component" value="Unassembled WGS sequence"/>
</dbReference>
<dbReference type="OrthoDB" id="4343031at2759"/>
<sequence length="113" mass="12912">MSALLRRPAALLRPASSARLARPVVCYYHPPEVHSSKDEEFFITSAYPDGFEPPSLVKKHHEGEWEEIHATMSEVSVKADRGDINIQQQQQKKTHLDDTFQPESDLEPKIDEM</sequence>
<keyword evidence="3" id="KW-1185">Reference proteome</keyword>
<dbReference type="EMBL" id="KZ825849">
    <property type="protein sequence ID" value="PYH95706.1"/>
    <property type="molecule type" value="Genomic_DNA"/>
</dbReference>
<accession>A0A319DEC7</accession>
<gene>
    <name evidence="2" type="ORF">BO71DRAFT_397802</name>
</gene>
<proteinExistence type="predicted"/>
<feature type="region of interest" description="Disordered" evidence="1">
    <location>
        <begin position="80"/>
        <end position="113"/>
    </location>
</feature>
<dbReference type="VEuPathDB" id="FungiDB:BO71DRAFT_397802"/>
<evidence type="ECO:0000313" key="3">
    <source>
        <dbReference type="Proteomes" id="UP000247810"/>
    </source>
</evidence>
<evidence type="ECO:0000256" key="1">
    <source>
        <dbReference type="SAM" id="MobiDB-lite"/>
    </source>
</evidence>
<protein>
    <submittedName>
        <fullName evidence="2">Uncharacterized protein</fullName>
    </submittedName>
</protein>
<organism evidence="2 3">
    <name type="scientific">Aspergillus ellipticus CBS 707.79</name>
    <dbReference type="NCBI Taxonomy" id="1448320"/>
    <lineage>
        <taxon>Eukaryota</taxon>
        <taxon>Fungi</taxon>
        <taxon>Dikarya</taxon>
        <taxon>Ascomycota</taxon>
        <taxon>Pezizomycotina</taxon>
        <taxon>Eurotiomycetes</taxon>
        <taxon>Eurotiomycetidae</taxon>
        <taxon>Eurotiales</taxon>
        <taxon>Aspergillaceae</taxon>
        <taxon>Aspergillus</taxon>
        <taxon>Aspergillus subgen. Circumdati</taxon>
    </lineage>
</organism>
<reference evidence="2 3" key="1">
    <citation type="submission" date="2018-02" db="EMBL/GenBank/DDBJ databases">
        <title>The genomes of Aspergillus section Nigri reveals drivers in fungal speciation.</title>
        <authorList>
            <consortium name="DOE Joint Genome Institute"/>
            <person name="Vesth T.C."/>
            <person name="Nybo J."/>
            <person name="Theobald S."/>
            <person name="Brandl J."/>
            <person name="Frisvad J.C."/>
            <person name="Nielsen K.F."/>
            <person name="Lyhne E.K."/>
            <person name="Kogle M.E."/>
            <person name="Kuo A."/>
            <person name="Riley R."/>
            <person name="Clum A."/>
            <person name="Nolan M."/>
            <person name="Lipzen A."/>
            <person name="Salamov A."/>
            <person name="Henrissat B."/>
            <person name="Wiebenga A."/>
            <person name="De vries R.P."/>
            <person name="Grigoriev I.V."/>
            <person name="Mortensen U.H."/>
            <person name="Andersen M.R."/>
            <person name="Baker S.E."/>
        </authorList>
    </citation>
    <scope>NUCLEOTIDE SEQUENCE [LARGE SCALE GENOMIC DNA]</scope>
    <source>
        <strain evidence="2 3">CBS 707.79</strain>
    </source>
</reference>
<dbReference type="AlphaFoldDB" id="A0A319DEC7"/>